<dbReference type="OrthoDB" id="4504960at2759"/>
<feature type="domain" description="MRH" evidence="9">
    <location>
        <begin position="771"/>
        <end position="914"/>
    </location>
</feature>
<evidence type="ECO:0000256" key="2">
    <source>
        <dbReference type="ARBA" id="ARBA00022448"/>
    </source>
</evidence>
<dbReference type="InterPro" id="IPR009011">
    <property type="entry name" value="Man6P_isomerase_rcpt-bd_dom_sf"/>
</dbReference>
<keyword evidence="4" id="KW-0732">Signal</keyword>
<dbReference type="AlphaFoldDB" id="A0A6L2PDJ3"/>
<accession>A0A6L2PDJ3</accession>
<dbReference type="InParanoid" id="A0A6L2PDJ3"/>
<dbReference type="PANTHER" id="PTHR15071">
    <property type="entry name" value="MANNOSE-6-PHOSPHATE RECEPTOR FAMILY MEMBER"/>
    <property type="match status" value="1"/>
</dbReference>
<dbReference type="FunCoup" id="A0A6L2PDJ3">
    <property type="interactions" value="168"/>
</dbReference>
<dbReference type="GO" id="GO:0005537">
    <property type="term" value="F:D-mannose binding"/>
    <property type="evidence" value="ECO:0007669"/>
    <property type="project" value="InterPro"/>
</dbReference>
<feature type="domain" description="MRH" evidence="9">
    <location>
        <begin position="67"/>
        <end position="192"/>
    </location>
</feature>
<dbReference type="GO" id="GO:0000139">
    <property type="term" value="C:Golgi membrane"/>
    <property type="evidence" value="ECO:0007669"/>
    <property type="project" value="UniProtKB-SubCell"/>
</dbReference>
<dbReference type="PANTHER" id="PTHR15071:SF0">
    <property type="entry name" value="MANNOSE 6-PHOSPHATE RECEPTOR-LIKE PROTEIN 1"/>
    <property type="match status" value="1"/>
</dbReference>
<evidence type="ECO:0000256" key="7">
    <source>
        <dbReference type="ARBA" id="ARBA00023157"/>
    </source>
</evidence>
<feature type="domain" description="MRH" evidence="9">
    <location>
        <begin position="633"/>
        <end position="769"/>
    </location>
</feature>
<evidence type="ECO:0000256" key="4">
    <source>
        <dbReference type="ARBA" id="ARBA00022729"/>
    </source>
</evidence>
<name>A0A6L2PDJ3_COPFO</name>
<proteinExistence type="predicted"/>
<dbReference type="Proteomes" id="UP000502823">
    <property type="component" value="Unassembled WGS sequence"/>
</dbReference>
<comment type="subcellular location">
    <subcellularLocation>
        <location evidence="1">Endomembrane system</location>
    </subcellularLocation>
</comment>
<protein>
    <recommendedName>
        <fullName evidence="9">MRH domain-containing protein</fullName>
    </recommendedName>
</protein>
<organism evidence="10 11">
    <name type="scientific">Coptotermes formosanus</name>
    <name type="common">Formosan subterranean termite</name>
    <dbReference type="NCBI Taxonomy" id="36987"/>
    <lineage>
        <taxon>Eukaryota</taxon>
        <taxon>Metazoa</taxon>
        <taxon>Ecdysozoa</taxon>
        <taxon>Arthropoda</taxon>
        <taxon>Hexapoda</taxon>
        <taxon>Insecta</taxon>
        <taxon>Pterygota</taxon>
        <taxon>Neoptera</taxon>
        <taxon>Polyneoptera</taxon>
        <taxon>Dictyoptera</taxon>
        <taxon>Blattodea</taxon>
        <taxon>Blattoidea</taxon>
        <taxon>Termitoidae</taxon>
        <taxon>Rhinotermitidae</taxon>
        <taxon>Coptotermes</taxon>
    </lineage>
</organism>
<evidence type="ECO:0000313" key="11">
    <source>
        <dbReference type="Proteomes" id="UP000502823"/>
    </source>
</evidence>
<reference evidence="11" key="1">
    <citation type="submission" date="2020-01" db="EMBL/GenBank/DDBJ databases">
        <title>Draft genome sequence of the Termite Coptotermes fromosanus.</title>
        <authorList>
            <person name="Itakura S."/>
            <person name="Yosikawa Y."/>
            <person name="Umezawa K."/>
        </authorList>
    </citation>
    <scope>NUCLEOTIDE SEQUENCE [LARGE SCALE GENOMIC DNA]</scope>
</reference>
<keyword evidence="7" id="KW-1015">Disulfide bond</keyword>
<keyword evidence="6 8" id="KW-0472">Membrane</keyword>
<keyword evidence="3 8" id="KW-0812">Transmembrane</keyword>
<evidence type="ECO:0000259" key="9">
    <source>
        <dbReference type="PROSITE" id="PS51914"/>
    </source>
</evidence>
<feature type="domain" description="MRH" evidence="9">
    <location>
        <begin position="195"/>
        <end position="333"/>
    </location>
</feature>
<evidence type="ECO:0000256" key="1">
    <source>
        <dbReference type="ARBA" id="ARBA00004308"/>
    </source>
</evidence>
<evidence type="ECO:0000256" key="8">
    <source>
        <dbReference type="SAM" id="Phobius"/>
    </source>
</evidence>
<dbReference type="InterPro" id="IPR044865">
    <property type="entry name" value="MRH_dom"/>
</dbReference>
<feature type="transmembrane region" description="Helical" evidence="8">
    <location>
        <begin position="1061"/>
        <end position="1082"/>
    </location>
</feature>
<feature type="domain" description="MRH" evidence="9">
    <location>
        <begin position="339"/>
        <end position="475"/>
    </location>
</feature>
<evidence type="ECO:0000256" key="5">
    <source>
        <dbReference type="ARBA" id="ARBA00022989"/>
    </source>
</evidence>
<dbReference type="GO" id="GO:0007041">
    <property type="term" value="P:lysosomal transport"/>
    <property type="evidence" value="ECO:0007669"/>
    <property type="project" value="InterPro"/>
</dbReference>
<dbReference type="Gene3D" id="2.70.130.10">
    <property type="entry name" value="Mannose-6-phosphate receptor binding domain"/>
    <property type="match status" value="8"/>
</dbReference>
<keyword evidence="11" id="KW-1185">Reference proteome</keyword>
<dbReference type="EMBL" id="BLKM01000011">
    <property type="protein sequence ID" value="GFG28137.1"/>
    <property type="molecule type" value="Genomic_DNA"/>
</dbReference>
<gene>
    <name evidence="10" type="ORF">Cfor_12522</name>
</gene>
<feature type="domain" description="MRH" evidence="9">
    <location>
        <begin position="479"/>
        <end position="622"/>
    </location>
</feature>
<dbReference type="SMART" id="SM01404">
    <property type="entry name" value="CIMR"/>
    <property type="match status" value="7"/>
</dbReference>
<dbReference type="Pfam" id="PF00878">
    <property type="entry name" value="CIMR"/>
    <property type="match status" value="7"/>
</dbReference>
<comment type="caution">
    <text evidence="10">The sequence shown here is derived from an EMBL/GenBank/DDBJ whole genome shotgun (WGS) entry which is preliminary data.</text>
</comment>
<dbReference type="InterPro" id="IPR000479">
    <property type="entry name" value="CIMR_rpt"/>
</dbReference>
<dbReference type="GO" id="GO:0010008">
    <property type="term" value="C:endosome membrane"/>
    <property type="evidence" value="ECO:0007669"/>
    <property type="project" value="UniProtKB-SubCell"/>
</dbReference>
<evidence type="ECO:0000256" key="3">
    <source>
        <dbReference type="ARBA" id="ARBA00022692"/>
    </source>
</evidence>
<dbReference type="PROSITE" id="PS51914">
    <property type="entry name" value="MRH"/>
    <property type="match status" value="8"/>
</dbReference>
<evidence type="ECO:0000256" key="6">
    <source>
        <dbReference type="ARBA" id="ARBA00023136"/>
    </source>
</evidence>
<keyword evidence="2" id="KW-0813">Transport</keyword>
<sequence length="1157" mass="126509">MVAGSQSQPSGPVLQLVGSQPCRDKNYSAEIYFKCSSVEEDPVLIDVSESCTLRIMWRTSAACPVDSNCVFDGINFISLRRSDYYEVEAEDGQKFLLNVCGPVRSDLCNASGSVTACEVDKNNSVTVIGWLHGYHMQRLQQKGVVLTYRNSSVTTEIQFLCNTSAVNANPKFIGKSGKTYSFELETPLACNTWPQECMVLGRDGGRIDLSPLRKSNGNWVTRSSSTGVQYHINVCGPLNPSPVHNCSDGVVGACRTDRHSSVSLGYISGGLKLIGSDTVMLEYTGGSKCQSGGRHSIRIVFLCSRVVGVPLFMQETADCVHQFFWETPVSCPSMVAVGQNCIVADMRYGNVFDLTVLRSLRGHSLTNEKGDTYHINVCGPLNGTCNGQEASVCLTTWDHKSFAIGRVNRTILYDNGALRFVLHGEGCKSGKNSSTVTIILLCRQGDDLGQPEMFPQGDGDCNFYYVWYTRAACPPHWSVDCSVMHDGKLYDLSPLSDSMSNHVVVYTLRNVKFLLNVCHSIVFGKDASCQYTSAACMVNMSNPNPTTSFTNIGDVGSSPYFEDGKLKLKYGNGAMCTDPKGPDHMSTSITFECDSTDYGPELLPGDVCVYKFVWRTPAACPLNVKAERPHEDDSCTVGIPGTINRVNLRALRNSTNIVADLEGNHYAFAVCGNLSRSHCGSSGVGVCQFKAQDPSHFKNAGVGNSHLHYSQGSISLEYTDGEPCINGTKRSTKIVFVCEPHGPQRVAFIDETDSCKYLINYYTGLACIEQVECSTPVSIDSPPISLTPLIRLHGNYEVPVGDDTVVYINVCRPLLPVEGLTCPGGSSACSAHLHHKSPTGDKSLGFPVGPVKGDKGKVSIMYILGSECDSGPNYSSKIEFECDPKSGQGHPEFRALTDDCQYQFTWKTSVTCEPFIKNMSVSDGQCVLKNEQVNGSMDLKTLGQHGMVQVEEFSVNLCSMEAVLHTSSRKSYGTLTSVVFDYQRQQVRLLFTAGASCSSTEMYESHLVLNCDRYPHSNEPEVLTKNDCSVVIEWKNAAVCELLVPTSVHSLLRSEDTQSSAVGLVVGLIVLVAVVCLLVLYFRKPANWKHFSRRVTSLFGVRDNGRFYYSRVSAFSQVRHDSHSSSLLTCVSISGGVRLFVASHFDDCRVVILMLPN</sequence>
<dbReference type="SUPFAM" id="SSF50911">
    <property type="entry name" value="Mannose 6-phosphate receptor domain"/>
    <property type="match status" value="8"/>
</dbReference>
<feature type="domain" description="MRH" evidence="9">
    <location>
        <begin position="1"/>
        <end position="65"/>
    </location>
</feature>
<keyword evidence="5 8" id="KW-1133">Transmembrane helix</keyword>
<evidence type="ECO:0000313" key="10">
    <source>
        <dbReference type="EMBL" id="GFG28137.1"/>
    </source>
</evidence>
<feature type="domain" description="MRH" evidence="9">
    <location>
        <begin position="917"/>
        <end position="1042"/>
    </location>
</feature>
<dbReference type="GO" id="GO:0038023">
    <property type="term" value="F:signaling receptor activity"/>
    <property type="evidence" value="ECO:0007669"/>
    <property type="project" value="InterPro"/>
</dbReference>